<comment type="cofactor">
    <cofactor evidence="1">
        <name>FAD</name>
        <dbReference type="ChEBI" id="CHEBI:57692"/>
    </cofactor>
</comment>
<reference evidence="8" key="1">
    <citation type="journal article" date="2019" name="Int. J. Syst. Evol. Microbiol.">
        <title>The Global Catalogue of Microorganisms (GCM) 10K type strain sequencing project: providing services to taxonomists for standard genome sequencing and annotation.</title>
        <authorList>
            <consortium name="The Broad Institute Genomics Platform"/>
            <consortium name="The Broad Institute Genome Sequencing Center for Infectious Disease"/>
            <person name="Wu L."/>
            <person name="Ma J."/>
        </authorList>
    </citation>
    <scope>NUCLEOTIDE SEQUENCE [LARGE SCALE GENOMIC DNA]</scope>
    <source>
        <strain evidence="8">CGMCC 1.15809</strain>
    </source>
</reference>
<dbReference type="InterPro" id="IPR012951">
    <property type="entry name" value="BBE"/>
</dbReference>
<evidence type="ECO:0000256" key="3">
    <source>
        <dbReference type="ARBA" id="ARBA00022630"/>
    </source>
</evidence>
<dbReference type="Gene3D" id="3.30.465.10">
    <property type="match status" value="1"/>
</dbReference>
<dbReference type="InterPro" id="IPR016169">
    <property type="entry name" value="FAD-bd_PCMH_sub2"/>
</dbReference>
<keyword evidence="3" id="KW-0285">Flavoprotein</keyword>
<dbReference type="InterPro" id="IPR016166">
    <property type="entry name" value="FAD-bd_PCMH"/>
</dbReference>
<dbReference type="Pfam" id="PF08031">
    <property type="entry name" value="BBE"/>
    <property type="match status" value="1"/>
</dbReference>
<evidence type="ECO:0000256" key="1">
    <source>
        <dbReference type="ARBA" id="ARBA00001974"/>
    </source>
</evidence>
<comment type="similarity">
    <text evidence="2">Belongs to the oxygen-dependent FAD-linked oxidoreductase family.</text>
</comment>
<keyword evidence="8" id="KW-1185">Reference proteome</keyword>
<dbReference type="PROSITE" id="PS51387">
    <property type="entry name" value="FAD_PCMH"/>
    <property type="match status" value="1"/>
</dbReference>
<proteinExistence type="inferred from homology"/>
<feature type="domain" description="FAD-binding PCMH-type" evidence="6">
    <location>
        <begin position="4"/>
        <end position="185"/>
    </location>
</feature>
<organism evidence="7 8">
    <name type="scientific">Streptomyces ramulosus</name>
    <dbReference type="NCBI Taxonomy" id="47762"/>
    <lineage>
        <taxon>Bacteria</taxon>
        <taxon>Bacillati</taxon>
        <taxon>Actinomycetota</taxon>
        <taxon>Actinomycetes</taxon>
        <taxon>Kitasatosporales</taxon>
        <taxon>Streptomycetaceae</taxon>
        <taxon>Streptomyces</taxon>
    </lineage>
</organism>
<evidence type="ECO:0000256" key="4">
    <source>
        <dbReference type="ARBA" id="ARBA00022827"/>
    </source>
</evidence>
<dbReference type="InterPro" id="IPR036318">
    <property type="entry name" value="FAD-bd_PCMH-like_sf"/>
</dbReference>
<evidence type="ECO:0000256" key="2">
    <source>
        <dbReference type="ARBA" id="ARBA00005466"/>
    </source>
</evidence>
<evidence type="ECO:0000313" key="7">
    <source>
        <dbReference type="EMBL" id="MFC5896829.1"/>
    </source>
</evidence>
<gene>
    <name evidence="7" type="ORF">ACFP3M_28920</name>
</gene>
<accession>A0ABW1FUI3</accession>
<keyword evidence="4" id="KW-0274">FAD</keyword>
<dbReference type="InterPro" id="IPR006094">
    <property type="entry name" value="Oxid_FAD_bind_N"/>
</dbReference>
<sequence>MNQRWVGRPESVRMVDSAQQIQSIVEEAVRDGKKLTVRGGGHCYENFVFNAETRIVIDMSEMTSVTYDDRFSAFAVEAGATLLDVYERLYKVWGVTIPGGMCYSVGVGGHVSGGGWGMLARRDGLVIDHLYAVEVVVVDAHGKARTVVATREETDPNRDLWWAHTGAGGGNFGVVTRYWFRSPQAKGSQPEQALIKPPDEVLVSALAWPWEDMTKESFTRLVRNYTAWHVADENSAPGNAYGGLMSSLLLNHKANGQIGLVSQFDATTPNAEKLLEAYVTTVTEGVDIEHGPVMNSMGEHKPMPEYHQPQRLPWLQATRYFGTTTTMLVDPTLRADYKSAYNKGDVTDDQIDAMYEHLAHTDLGNPRAMVQFSSFGGAVNSVKPGDTASVHRDSRFKLLYQTYWNDPADDDANIAWLRNFYEDVYRKTGGVPVLDDTTDGCYINYADIDLNDPQRNTSGVPWHTLYFGANYPRMQQVKAKWDPRNVFNHGQSVRLP</sequence>
<dbReference type="Proteomes" id="UP001596241">
    <property type="component" value="Unassembled WGS sequence"/>
</dbReference>
<dbReference type="PANTHER" id="PTHR42973">
    <property type="entry name" value="BINDING OXIDOREDUCTASE, PUTATIVE (AFU_ORTHOLOGUE AFUA_1G17690)-RELATED"/>
    <property type="match status" value="1"/>
</dbReference>
<protein>
    <submittedName>
        <fullName evidence="7">FAD-binding oxidoreductase</fullName>
    </submittedName>
</protein>
<evidence type="ECO:0000256" key="5">
    <source>
        <dbReference type="ARBA" id="ARBA00023002"/>
    </source>
</evidence>
<evidence type="ECO:0000313" key="8">
    <source>
        <dbReference type="Proteomes" id="UP001596241"/>
    </source>
</evidence>
<keyword evidence="5" id="KW-0560">Oxidoreductase</keyword>
<dbReference type="EMBL" id="JBHSPW010000017">
    <property type="protein sequence ID" value="MFC5896829.1"/>
    <property type="molecule type" value="Genomic_DNA"/>
</dbReference>
<dbReference type="RefSeq" id="WP_345086781.1">
    <property type="nucleotide sequence ID" value="NZ_BAAAWG010000012.1"/>
</dbReference>
<dbReference type="Pfam" id="PF01565">
    <property type="entry name" value="FAD_binding_4"/>
    <property type="match status" value="1"/>
</dbReference>
<evidence type="ECO:0000259" key="6">
    <source>
        <dbReference type="PROSITE" id="PS51387"/>
    </source>
</evidence>
<comment type="caution">
    <text evidence="7">The sequence shown here is derived from an EMBL/GenBank/DDBJ whole genome shotgun (WGS) entry which is preliminary data.</text>
</comment>
<dbReference type="Gene3D" id="3.40.462.20">
    <property type="match status" value="1"/>
</dbReference>
<dbReference type="PANTHER" id="PTHR42973:SF39">
    <property type="entry name" value="FAD-BINDING PCMH-TYPE DOMAIN-CONTAINING PROTEIN"/>
    <property type="match status" value="1"/>
</dbReference>
<dbReference type="InterPro" id="IPR050416">
    <property type="entry name" value="FAD-linked_Oxidoreductase"/>
</dbReference>
<dbReference type="SUPFAM" id="SSF56176">
    <property type="entry name" value="FAD-binding/transporter-associated domain-like"/>
    <property type="match status" value="1"/>
</dbReference>
<name>A0ABW1FUI3_9ACTN</name>